<evidence type="ECO:0000313" key="2">
    <source>
        <dbReference type="Proteomes" id="UP001159363"/>
    </source>
</evidence>
<gene>
    <name evidence="1" type="ORF">PR048_007724</name>
</gene>
<organism evidence="1 2">
    <name type="scientific">Dryococelus australis</name>
    <dbReference type="NCBI Taxonomy" id="614101"/>
    <lineage>
        <taxon>Eukaryota</taxon>
        <taxon>Metazoa</taxon>
        <taxon>Ecdysozoa</taxon>
        <taxon>Arthropoda</taxon>
        <taxon>Hexapoda</taxon>
        <taxon>Insecta</taxon>
        <taxon>Pterygota</taxon>
        <taxon>Neoptera</taxon>
        <taxon>Polyneoptera</taxon>
        <taxon>Phasmatodea</taxon>
        <taxon>Verophasmatodea</taxon>
        <taxon>Anareolatae</taxon>
        <taxon>Phasmatidae</taxon>
        <taxon>Eurycanthinae</taxon>
        <taxon>Dryococelus</taxon>
    </lineage>
</organism>
<evidence type="ECO:0000313" key="1">
    <source>
        <dbReference type="EMBL" id="KAJ8888237.1"/>
    </source>
</evidence>
<keyword evidence="2" id="KW-1185">Reference proteome</keyword>
<proteinExistence type="predicted"/>
<reference evidence="1 2" key="1">
    <citation type="submission" date="2023-02" db="EMBL/GenBank/DDBJ databases">
        <title>LHISI_Scaffold_Assembly.</title>
        <authorList>
            <person name="Stuart O.P."/>
            <person name="Cleave R."/>
            <person name="Magrath M.J.L."/>
            <person name="Mikheyev A.S."/>
        </authorList>
    </citation>
    <scope>NUCLEOTIDE SEQUENCE [LARGE SCALE GENOMIC DNA]</scope>
    <source>
        <strain evidence="1">Daus_M_001</strain>
        <tissue evidence="1">Leg muscle</tissue>
    </source>
</reference>
<dbReference type="Proteomes" id="UP001159363">
    <property type="component" value="Chromosome 3"/>
</dbReference>
<protein>
    <submittedName>
        <fullName evidence="1">Uncharacterized protein</fullName>
    </submittedName>
</protein>
<comment type="caution">
    <text evidence="1">The sequence shown here is derived from an EMBL/GenBank/DDBJ whole genome shotgun (WGS) entry which is preliminary data.</text>
</comment>
<sequence>MQDASNVPDSPTVAITEVLENSAGTARPEFMVLLIPLLNRTIEEGMHSAILGVHMDRKLTWKAYIDAKCASVQVRLYTFYPILNPRKALTRNKAAVLSSGLGHKVDTVMNNGKEPESPSELENYEDNGVEDKGLLVYTMLIRPIITYAAPTWAHVAKMHARHLQIIQNKCLRIAADAHRYCSFADLHRKLKIEKLVEYFMKLAQKFYTDCANNANA</sequence>
<accession>A0ABQ9HV20</accession>
<dbReference type="EMBL" id="JARBHB010000003">
    <property type="protein sequence ID" value="KAJ8888237.1"/>
    <property type="molecule type" value="Genomic_DNA"/>
</dbReference>
<name>A0ABQ9HV20_9NEOP</name>